<evidence type="ECO:0000256" key="6">
    <source>
        <dbReference type="PIRNR" id="PIRNR037938"/>
    </source>
</evidence>
<dbReference type="GO" id="GO:0031508">
    <property type="term" value="P:pericentric heterochromatin formation"/>
    <property type="evidence" value="ECO:0007669"/>
    <property type="project" value="EnsemblFungi"/>
</dbReference>
<feature type="binding site" evidence="8">
    <location>
        <begin position="35"/>
        <end position="39"/>
    </location>
    <ligand>
        <name>NAD(+)</name>
        <dbReference type="ChEBI" id="CHEBI:57540"/>
    </ligand>
</feature>
<name>A0A1E4TWB6_PACTA</name>
<evidence type="ECO:0000256" key="4">
    <source>
        <dbReference type="ARBA" id="ARBA00022833"/>
    </source>
</evidence>
<protein>
    <recommendedName>
        <fullName evidence="6">NAD-dependent protein deacetylase</fullName>
        <ecNumber evidence="6">2.3.1.286</ecNumber>
    </recommendedName>
</protein>
<dbReference type="Gene3D" id="3.40.50.1220">
    <property type="entry name" value="TPP-binding domain"/>
    <property type="match status" value="1"/>
</dbReference>
<evidence type="ECO:0000256" key="5">
    <source>
        <dbReference type="ARBA" id="ARBA00023027"/>
    </source>
</evidence>
<dbReference type="EMBL" id="KV454013">
    <property type="protein sequence ID" value="ODV96055.1"/>
    <property type="molecule type" value="Genomic_DNA"/>
</dbReference>
<dbReference type="Pfam" id="PF02146">
    <property type="entry name" value="SIR2"/>
    <property type="match status" value="1"/>
</dbReference>
<dbReference type="Proteomes" id="UP000094236">
    <property type="component" value="Unassembled WGS sequence"/>
</dbReference>
<dbReference type="GO" id="GO:0033553">
    <property type="term" value="C:rDNA heterochromatin"/>
    <property type="evidence" value="ECO:0007669"/>
    <property type="project" value="EnsemblFungi"/>
</dbReference>
<feature type="domain" description="Deacetylase sirtuin-type" evidence="13">
    <location>
        <begin position="6"/>
        <end position="271"/>
    </location>
</feature>
<comment type="similarity">
    <text evidence="1 6">Belongs to the sirtuin family. Class I subfamily.</text>
</comment>
<evidence type="ECO:0000256" key="10">
    <source>
        <dbReference type="PROSITE-ProRule" id="PRU00236"/>
    </source>
</evidence>
<feature type="binding site" evidence="9 10">
    <location>
        <position position="145"/>
    </location>
    <ligand>
        <name>Zn(2+)</name>
        <dbReference type="ChEBI" id="CHEBI:29105"/>
    </ligand>
</feature>
<dbReference type="PANTHER" id="PTHR11085">
    <property type="entry name" value="NAD-DEPENDENT PROTEIN DEACYLASE SIRTUIN-5, MITOCHONDRIAL-RELATED"/>
    <property type="match status" value="1"/>
</dbReference>
<dbReference type="PIRSF" id="PIRSF037938">
    <property type="entry name" value="SIR2_euk"/>
    <property type="match status" value="1"/>
</dbReference>
<evidence type="ECO:0000313" key="15">
    <source>
        <dbReference type="Proteomes" id="UP000094236"/>
    </source>
</evidence>
<dbReference type="GO" id="GO:0099115">
    <property type="term" value="C:chromosome, subtelomeric region"/>
    <property type="evidence" value="ECO:0007669"/>
    <property type="project" value="EnsemblFungi"/>
</dbReference>
<feature type="binding site" evidence="8">
    <location>
        <begin position="211"/>
        <end position="212"/>
    </location>
    <ligand>
        <name>NAD(+)</name>
        <dbReference type="ChEBI" id="CHEBI:57540"/>
    </ligand>
</feature>
<sequence>MCSATEKSLNPLVKLIQKVLQENDPSLKVVFAVGAGISTSAGIPDFRSPKTGLYHNLSKLNLPYPEAVFDIDFFAKNPKPFNLLCNELYPGKFLPTKFHYLIKLFHDKNLLKRCYTQNIDNLERLAGLPDDKVVEAHGSFVKNHCIKCHEELSIKEFRSFLVKDEIPKCSKCKNYVKPDIVFFGEALPHEFFDKWDEDLSDGIDVCIVAGTSLQVYPFATLPGETPDSTWRILINREKCGDFEMNSRKKDLVLLGDADEIASMLIKQLGWEDDLNKLLENGRALLKENKLTLFKDEELIVETAEERSKELAKEIAEVETAEEKKPIEEDKNVTELLGEIEKLDIGSKNDNANKDSKGKDNEEKNIKEKDAEDKKR</sequence>
<dbReference type="SUPFAM" id="SSF52467">
    <property type="entry name" value="DHS-like NAD/FAD-binding domain"/>
    <property type="match status" value="1"/>
</dbReference>
<organism evidence="14 15">
    <name type="scientific">Pachysolen tannophilus NRRL Y-2460</name>
    <dbReference type="NCBI Taxonomy" id="669874"/>
    <lineage>
        <taxon>Eukaryota</taxon>
        <taxon>Fungi</taxon>
        <taxon>Dikarya</taxon>
        <taxon>Ascomycota</taxon>
        <taxon>Saccharomycotina</taxon>
        <taxon>Pichiomycetes</taxon>
        <taxon>Pachysolenaceae</taxon>
        <taxon>Pachysolen</taxon>
    </lineage>
</organism>
<feature type="binding site" evidence="9 10">
    <location>
        <position position="169"/>
    </location>
    <ligand>
        <name>Zn(2+)</name>
        <dbReference type="ChEBI" id="CHEBI:29105"/>
    </ligand>
</feature>
<dbReference type="GO" id="GO:0070403">
    <property type="term" value="F:NAD+ binding"/>
    <property type="evidence" value="ECO:0007669"/>
    <property type="project" value="UniProtKB-UniRule"/>
</dbReference>
<evidence type="ECO:0000256" key="7">
    <source>
        <dbReference type="PIRSR" id="PIRSR037938-1"/>
    </source>
</evidence>
<keyword evidence="2 6" id="KW-0808">Transferase</keyword>
<dbReference type="OrthoDB" id="420264at2759"/>
<dbReference type="AlphaFoldDB" id="A0A1E4TWB6"/>
<keyword evidence="11" id="KW-0175">Coiled coil</keyword>
<feature type="active site" description="Proton acceptor" evidence="7 10">
    <location>
        <position position="137"/>
    </location>
</feature>
<reference evidence="15" key="1">
    <citation type="submission" date="2016-05" db="EMBL/GenBank/DDBJ databases">
        <title>Comparative genomics of biotechnologically important yeasts.</title>
        <authorList>
            <consortium name="DOE Joint Genome Institute"/>
            <person name="Riley R."/>
            <person name="Haridas S."/>
            <person name="Wolfe K.H."/>
            <person name="Lopes M.R."/>
            <person name="Hittinger C.T."/>
            <person name="Goker M."/>
            <person name="Salamov A."/>
            <person name="Wisecaver J."/>
            <person name="Long T.M."/>
            <person name="Aerts A.L."/>
            <person name="Barry K."/>
            <person name="Choi C."/>
            <person name="Clum A."/>
            <person name="Coughlan A.Y."/>
            <person name="Deshpande S."/>
            <person name="Douglass A.P."/>
            <person name="Hanson S.J."/>
            <person name="Klenk H.-P."/>
            <person name="Labutti K."/>
            <person name="Lapidus A."/>
            <person name="Lindquist E."/>
            <person name="Lipzen A."/>
            <person name="Meier-Kolthoff J.P."/>
            <person name="Ohm R.A."/>
            <person name="Otillar R.P."/>
            <person name="Pangilinan J."/>
            <person name="Peng Y."/>
            <person name="Rokas A."/>
            <person name="Rosa C.A."/>
            <person name="Scheuner C."/>
            <person name="Sibirny A.A."/>
            <person name="Slot J.C."/>
            <person name="Stielow J.B."/>
            <person name="Sun H."/>
            <person name="Kurtzman C.P."/>
            <person name="Blackwell M."/>
            <person name="Grigoriev I.V."/>
            <person name="Jeffries T.W."/>
        </authorList>
    </citation>
    <scope>NUCLEOTIDE SEQUENCE [LARGE SCALE GENOMIC DNA]</scope>
    <source>
        <strain evidence="15">NRRL Y-2460</strain>
    </source>
</reference>
<dbReference type="GO" id="GO:0045950">
    <property type="term" value="P:negative regulation of mitotic recombination"/>
    <property type="evidence" value="ECO:0007669"/>
    <property type="project" value="EnsemblFungi"/>
</dbReference>
<evidence type="ECO:0000256" key="12">
    <source>
        <dbReference type="SAM" id="MobiDB-lite"/>
    </source>
</evidence>
<dbReference type="Gene3D" id="3.30.1600.10">
    <property type="entry name" value="SIR2/SIRT2 'Small Domain"/>
    <property type="match status" value="1"/>
</dbReference>
<evidence type="ECO:0000256" key="2">
    <source>
        <dbReference type="ARBA" id="ARBA00022679"/>
    </source>
</evidence>
<evidence type="ECO:0000313" key="14">
    <source>
        <dbReference type="EMBL" id="ODV96055.1"/>
    </source>
</evidence>
<evidence type="ECO:0000256" key="8">
    <source>
        <dbReference type="PIRSR" id="PIRSR037938-2"/>
    </source>
</evidence>
<dbReference type="GO" id="GO:0005737">
    <property type="term" value="C:cytoplasm"/>
    <property type="evidence" value="ECO:0007669"/>
    <property type="project" value="EnsemblFungi"/>
</dbReference>
<dbReference type="InterPro" id="IPR050134">
    <property type="entry name" value="NAD-dep_sirtuin_deacylases"/>
</dbReference>
<dbReference type="EC" id="2.3.1.286" evidence="6"/>
<feature type="region of interest" description="Disordered" evidence="12">
    <location>
        <begin position="343"/>
        <end position="375"/>
    </location>
</feature>
<keyword evidence="15" id="KW-1185">Reference proteome</keyword>
<dbReference type="GO" id="GO:0046970">
    <property type="term" value="F:histone H4K16 deacetylase activity, NAD-dependent"/>
    <property type="evidence" value="ECO:0007669"/>
    <property type="project" value="EnsemblFungi"/>
</dbReference>
<dbReference type="InterPro" id="IPR026590">
    <property type="entry name" value="Ssirtuin_cat_dom"/>
</dbReference>
<dbReference type="GO" id="GO:0005721">
    <property type="term" value="C:pericentric heterochromatin"/>
    <property type="evidence" value="ECO:0007669"/>
    <property type="project" value="EnsemblFungi"/>
</dbReference>
<dbReference type="GO" id="GO:0005634">
    <property type="term" value="C:nucleus"/>
    <property type="evidence" value="ECO:0007669"/>
    <property type="project" value="EnsemblFungi"/>
</dbReference>
<feature type="binding site" evidence="9 10">
    <location>
        <position position="148"/>
    </location>
    <ligand>
        <name>Zn(2+)</name>
        <dbReference type="ChEBI" id="CHEBI:29105"/>
    </ligand>
</feature>
<dbReference type="InterPro" id="IPR029035">
    <property type="entry name" value="DHS-like_NAD/FAD-binding_dom"/>
</dbReference>
<evidence type="ECO:0000259" key="13">
    <source>
        <dbReference type="PROSITE" id="PS50305"/>
    </source>
</evidence>
<feature type="binding site" evidence="8">
    <location>
        <begin position="45"/>
        <end position="47"/>
    </location>
    <ligand>
        <name>NAD(+)</name>
        <dbReference type="ChEBI" id="CHEBI:57540"/>
    </ligand>
</feature>
<comment type="catalytic activity">
    <reaction evidence="6">
        <text>N(6)-acetyl-L-lysyl-[protein] + NAD(+) + H2O = 2''-O-acetyl-ADP-D-ribose + nicotinamide + L-lysyl-[protein]</text>
        <dbReference type="Rhea" id="RHEA:43636"/>
        <dbReference type="Rhea" id="RHEA-COMP:9752"/>
        <dbReference type="Rhea" id="RHEA-COMP:10731"/>
        <dbReference type="ChEBI" id="CHEBI:15377"/>
        <dbReference type="ChEBI" id="CHEBI:17154"/>
        <dbReference type="ChEBI" id="CHEBI:29969"/>
        <dbReference type="ChEBI" id="CHEBI:57540"/>
        <dbReference type="ChEBI" id="CHEBI:61930"/>
        <dbReference type="ChEBI" id="CHEBI:83767"/>
        <dbReference type="EC" id="2.3.1.286"/>
    </reaction>
</comment>
<keyword evidence="5 6" id="KW-0520">NAD</keyword>
<evidence type="ECO:0000256" key="11">
    <source>
        <dbReference type="SAM" id="Coils"/>
    </source>
</evidence>
<dbReference type="InterPro" id="IPR017328">
    <property type="entry name" value="Sirtuin_class_I"/>
</dbReference>
<accession>A0A1E4TWB6</accession>
<feature type="binding site" evidence="8">
    <location>
        <begin position="117"/>
        <end position="120"/>
    </location>
    <ligand>
        <name>NAD(+)</name>
        <dbReference type="ChEBI" id="CHEBI:57540"/>
    </ligand>
</feature>
<dbReference type="InterPro" id="IPR003000">
    <property type="entry name" value="Sirtuin"/>
</dbReference>
<evidence type="ECO:0000256" key="9">
    <source>
        <dbReference type="PIRSR" id="PIRSR037938-3"/>
    </source>
</evidence>
<dbReference type="InterPro" id="IPR026591">
    <property type="entry name" value="Sirtuin_cat_small_dom_sf"/>
</dbReference>
<evidence type="ECO:0000256" key="1">
    <source>
        <dbReference type="ARBA" id="ARBA00006924"/>
    </source>
</evidence>
<dbReference type="PROSITE" id="PS50305">
    <property type="entry name" value="SIRTUIN"/>
    <property type="match status" value="1"/>
</dbReference>
<dbReference type="STRING" id="669874.A0A1E4TWB6"/>
<dbReference type="GO" id="GO:0031934">
    <property type="term" value="C:mating-type region heterochromatin"/>
    <property type="evidence" value="ECO:0007669"/>
    <property type="project" value="EnsemblFungi"/>
</dbReference>
<keyword evidence="3 6" id="KW-0479">Metal-binding</keyword>
<keyword evidence="4 6" id="KW-0862">Zinc</keyword>
<comment type="cofactor">
    <cofactor evidence="9">
        <name>Zn(2+)</name>
        <dbReference type="ChEBI" id="CHEBI:29105"/>
    </cofactor>
    <text evidence="9">Binds 1 zinc ion per subunit.</text>
</comment>
<dbReference type="GO" id="GO:0008270">
    <property type="term" value="F:zinc ion binding"/>
    <property type="evidence" value="ECO:0007669"/>
    <property type="project" value="UniProtKB-UniRule"/>
</dbReference>
<evidence type="ECO:0000256" key="3">
    <source>
        <dbReference type="ARBA" id="ARBA00022723"/>
    </source>
</evidence>
<feature type="binding site" evidence="9 10">
    <location>
        <position position="172"/>
    </location>
    <ligand>
        <name>Zn(2+)</name>
        <dbReference type="ChEBI" id="CHEBI:29105"/>
    </ligand>
</feature>
<dbReference type="PANTHER" id="PTHR11085:SF6">
    <property type="entry name" value="NAD-DEPENDENT PROTEIN DEACETYLASE SIRTUIN-2"/>
    <property type="match status" value="1"/>
</dbReference>
<dbReference type="GO" id="GO:0000183">
    <property type="term" value="P:rDNA heterochromatin formation"/>
    <property type="evidence" value="ECO:0007669"/>
    <property type="project" value="EnsemblFungi"/>
</dbReference>
<feature type="coiled-coil region" evidence="11">
    <location>
        <begin position="293"/>
        <end position="323"/>
    </location>
</feature>
<feature type="binding site" evidence="8">
    <location>
        <begin position="235"/>
        <end position="237"/>
    </location>
    <ligand>
        <name>NAD(+)</name>
        <dbReference type="ChEBI" id="CHEBI:57540"/>
    </ligand>
</feature>
<gene>
    <name evidence="14" type="ORF">PACTADRAFT_40529</name>
</gene>
<proteinExistence type="inferred from homology"/>